<protein>
    <submittedName>
        <fullName evidence="2">DUF4651 domain-containing protein</fullName>
    </submittedName>
</protein>
<gene>
    <name evidence="2" type="ORF">C4K46_06510</name>
</gene>
<feature type="signal peptide" evidence="1">
    <location>
        <begin position="1"/>
        <end position="20"/>
    </location>
</feature>
<organism evidence="2 3">
    <name type="scientific">Streptococcus oricebi</name>
    <dbReference type="NCBI Taxonomy" id="1547447"/>
    <lineage>
        <taxon>Bacteria</taxon>
        <taxon>Bacillati</taxon>
        <taxon>Bacillota</taxon>
        <taxon>Bacilli</taxon>
        <taxon>Lactobacillales</taxon>
        <taxon>Streptococcaceae</taxon>
        <taxon>Streptococcus</taxon>
    </lineage>
</organism>
<accession>A0ABS5B436</accession>
<keyword evidence="1" id="KW-0732">Signal</keyword>
<sequence length="96" mass="10799">MKAKKFILTTTALLGAGALAYGASKLIEEQKRLASQQELVQLVRDFFQEMGEIATVYVQLYESSADRLVGGVIFEDQRHFTFLYENGELSYEKAQG</sequence>
<evidence type="ECO:0000313" key="3">
    <source>
        <dbReference type="Proteomes" id="UP001519296"/>
    </source>
</evidence>
<dbReference type="Gene3D" id="3.10.450.400">
    <property type="entry name" value="Uncharacterised protein PF15513, DUF4651"/>
    <property type="match status" value="1"/>
</dbReference>
<evidence type="ECO:0000313" key="2">
    <source>
        <dbReference type="EMBL" id="MBP2623593.1"/>
    </source>
</evidence>
<keyword evidence="3" id="KW-1185">Reference proteome</keyword>
<name>A0ABS5B436_9STRE</name>
<dbReference type="Pfam" id="PF15513">
    <property type="entry name" value="DUF4651"/>
    <property type="match status" value="1"/>
</dbReference>
<dbReference type="Proteomes" id="UP001519296">
    <property type="component" value="Unassembled WGS sequence"/>
</dbReference>
<comment type="caution">
    <text evidence="2">The sequence shown here is derived from an EMBL/GenBank/DDBJ whole genome shotgun (WGS) entry which is preliminary data.</text>
</comment>
<feature type="chain" id="PRO_5045954761" evidence="1">
    <location>
        <begin position="21"/>
        <end position="96"/>
    </location>
</feature>
<evidence type="ECO:0000256" key="1">
    <source>
        <dbReference type="SAM" id="SignalP"/>
    </source>
</evidence>
<dbReference type="RefSeq" id="WP_209628088.1">
    <property type="nucleotide sequence ID" value="NZ_PRDG01000003.1"/>
</dbReference>
<dbReference type="InterPro" id="IPR028105">
    <property type="entry name" value="DUF4651"/>
</dbReference>
<proteinExistence type="predicted"/>
<reference evidence="2 3" key="1">
    <citation type="submission" date="2018-02" db="EMBL/GenBank/DDBJ databases">
        <title>Draft genome sequence of Streptococcus oricebi CCUG 70868T type strain.</title>
        <authorList>
            <person name="Mendez V."/>
            <person name="Salva-Serra F."/>
            <person name="Jaen-Luchoro D."/>
            <person name="Gonzales-Siles L."/>
            <person name="Karlsson R."/>
            <person name="Engstrom-Jakobsson H."/>
            <person name="Busquets A."/>
            <person name="Gomila M."/>
            <person name="Pineiro-Iglesias B."/>
            <person name="Bennasar-Figueras A."/>
            <person name="Seeger M."/>
            <person name="Moore E."/>
        </authorList>
    </citation>
    <scope>NUCLEOTIDE SEQUENCE [LARGE SCALE GENOMIC DNA]</scope>
    <source>
        <strain evidence="2 3">CCUG 70868</strain>
    </source>
</reference>
<dbReference type="EMBL" id="PRDG01000003">
    <property type="protein sequence ID" value="MBP2623593.1"/>
    <property type="molecule type" value="Genomic_DNA"/>
</dbReference>